<evidence type="ECO:0000313" key="2">
    <source>
        <dbReference type="Proteomes" id="UP000676776"/>
    </source>
</evidence>
<dbReference type="EMBL" id="JAGEVF010000007">
    <property type="protein sequence ID" value="MBO3117007.1"/>
    <property type="molecule type" value="Genomic_DNA"/>
</dbReference>
<keyword evidence="2" id="KW-1185">Reference proteome</keyword>
<reference evidence="1 2" key="1">
    <citation type="submission" date="2021-03" db="EMBL/GenBank/DDBJ databases">
        <title>Winogradskyella sp. nov., isolated from costal sediment.</title>
        <authorList>
            <person name="Gao C."/>
        </authorList>
    </citation>
    <scope>NUCLEOTIDE SEQUENCE [LARGE SCALE GENOMIC DNA]</scope>
    <source>
        <strain evidence="1 2">DF17</strain>
    </source>
</reference>
<name>A0ABS3T2Q1_9FLAO</name>
<evidence type="ECO:0000313" key="1">
    <source>
        <dbReference type="EMBL" id="MBO3117007.1"/>
    </source>
</evidence>
<sequence>MLSCSNDDSVTPSPEPQVVAEFKTNLSELNLYSGELSALDISPYAFQYELNTPLFTDYAHKERLIALPEGTTMQFDGDGLPIFPDNTVIAKTFYYNIDERDLSLGRQIIETRVLIKINGQWTTGDYKWNDEQTEAVLDLNGSTVPVNWVDNNGVAQSTDYEIPSNTDCFTCHNSYDNLTPIGPKLRTLNFNLNGDNQLQNLIDNSYLSGLTDAGEVDSIANWEDTSAPLEDRARSYFDVNCAHCHIPGGFCDDLSTLNLDYATSLEDSNIIQRKFSISSRMGIYIPEFSMPFIGTTMIHYEGVDLIQSFLDTL</sequence>
<organism evidence="1 2">
    <name type="scientific">Winogradskyella pelagia</name>
    <dbReference type="NCBI Taxonomy" id="2819984"/>
    <lineage>
        <taxon>Bacteria</taxon>
        <taxon>Pseudomonadati</taxon>
        <taxon>Bacteroidota</taxon>
        <taxon>Flavobacteriia</taxon>
        <taxon>Flavobacteriales</taxon>
        <taxon>Flavobacteriaceae</taxon>
        <taxon>Winogradskyella</taxon>
    </lineage>
</organism>
<proteinExistence type="predicted"/>
<gene>
    <name evidence="1" type="ORF">J4050_09620</name>
</gene>
<dbReference type="Proteomes" id="UP000676776">
    <property type="component" value="Unassembled WGS sequence"/>
</dbReference>
<comment type="caution">
    <text evidence="1">The sequence shown here is derived from an EMBL/GenBank/DDBJ whole genome shotgun (WGS) entry which is preliminary data.</text>
</comment>
<accession>A0ABS3T2Q1</accession>
<protein>
    <recommendedName>
        <fullName evidence="3">Repeat protein (TIGR03806 family)</fullName>
    </recommendedName>
</protein>
<evidence type="ECO:0008006" key="3">
    <source>
        <dbReference type="Google" id="ProtNLM"/>
    </source>
</evidence>